<dbReference type="EMBL" id="DVOB01000096">
    <property type="protein sequence ID" value="HIU95919.1"/>
    <property type="molecule type" value="Genomic_DNA"/>
</dbReference>
<proteinExistence type="predicted"/>
<evidence type="ECO:0000313" key="2">
    <source>
        <dbReference type="EMBL" id="HIU95919.1"/>
    </source>
</evidence>
<dbReference type="AlphaFoldDB" id="A0A9D1SUQ8"/>
<keyword evidence="1" id="KW-1133">Transmembrane helix</keyword>
<evidence type="ECO:0000313" key="3">
    <source>
        <dbReference type="Proteomes" id="UP000824130"/>
    </source>
</evidence>
<dbReference type="Pfam" id="PF16152">
    <property type="entry name" value="DUF4860"/>
    <property type="match status" value="1"/>
</dbReference>
<dbReference type="InterPro" id="IPR032340">
    <property type="entry name" value="DUF4860"/>
</dbReference>
<comment type="caution">
    <text evidence="2">The sequence shown here is derived from an EMBL/GenBank/DDBJ whole genome shotgun (WGS) entry which is preliminary data.</text>
</comment>
<protein>
    <submittedName>
        <fullName evidence="2">DUF4860 domain-containing protein</fullName>
    </submittedName>
</protein>
<dbReference type="Proteomes" id="UP000824130">
    <property type="component" value="Unassembled WGS sequence"/>
</dbReference>
<evidence type="ECO:0000256" key="1">
    <source>
        <dbReference type="SAM" id="Phobius"/>
    </source>
</evidence>
<keyword evidence="1" id="KW-0812">Transmembrane</keyword>
<sequence>MKSLKLSKKQMDIIVLIFLAVAVLAVSLILALLGSRVYENSSADERQQEVCTAAAYFTDRLRECESFSNVRTASLGGERPALVISDTSKASETARETWYFVYDGQLMRTSVDAGKTVSPESGEPVMALKSAAFRILQNGLLEITIVTQAGERSTVNVYIADGGGGSDE</sequence>
<keyword evidence="1" id="KW-0472">Membrane</keyword>
<name>A0A9D1SUQ8_9FIRM</name>
<accession>A0A9D1SUQ8</accession>
<reference evidence="2" key="2">
    <citation type="journal article" date="2021" name="PeerJ">
        <title>Extensive microbial diversity within the chicken gut microbiome revealed by metagenomics and culture.</title>
        <authorList>
            <person name="Gilroy R."/>
            <person name="Ravi A."/>
            <person name="Getino M."/>
            <person name="Pursley I."/>
            <person name="Horton D.L."/>
            <person name="Alikhan N.F."/>
            <person name="Baker D."/>
            <person name="Gharbi K."/>
            <person name="Hall N."/>
            <person name="Watson M."/>
            <person name="Adriaenssens E.M."/>
            <person name="Foster-Nyarko E."/>
            <person name="Jarju S."/>
            <person name="Secka A."/>
            <person name="Antonio M."/>
            <person name="Oren A."/>
            <person name="Chaudhuri R.R."/>
            <person name="La Ragione R."/>
            <person name="Hildebrand F."/>
            <person name="Pallen M.J."/>
        </authorList>
    </citation>
    <scope>NUCLEOTIDE SEQUENCE</scope>
    <source>
        <strain evidence="2">ChiSjej4B22-8349</strain>
    </source>
</reference>
<gene>
    <name evidence="2" type="ORF">IAD25_04320</name>
</gene>
<reference evidence="2" key="1">
    <citation type="submission" date="2020-10" db="EMBL/GenBank/DDBJ databases">
        <authorList>
            <person name="Gilroy R."/>
        </authorList>
    </citation>
    <scope>NUCLEOTIDE SEQUENCE</scope>
    <source>
        <strain evidence="2">ChiSjej4B22-8349</strain>
    </source>
</reference>
<feature type="transmembrane region" description="Helical" evidence="1">
    <location>
        <begin position="12"/>
        <end position="33"/>
    </location>
</feature>
<organism evidence="2 3">
    <name type="scientific">Candidatus Allocopromorpha excrementipullorum</name>
    <dbReference type="NCBI Taxonomy" id="2840743"/>
    <lineage>
        <taxon>Bacteria</taxon>
        <taxon>Bacillati</taxon>
        <taxon>Bacillota</taxon>
        <taxon>Clostridia</taxon>
        <taxon>Eubacteriales</taxon>
        <taxon>Eubacteriaceae</taxon>
        <taxon>Eubacteriaceae incertae sedis</taxon>
        <taxon>Candidatus Allocopromorpha</taxon>
    </lineage>
</organism>